<name>A0ABW4RA30_9RHOB</name>
<feature type="compositionally biased region" description="Pro residues" evidence="1">
    <location>
        <begin position="73"/>
        <end position="91"/>
    </location>
</feature>
<feature type="signal peptide" evidence="2">
    <location>
        <begin position="1"/>
        <end position="24"/>
    </location>
</feature>
<feature type="compositionally biased region" description="Pro residues" evidence="1">
    <location>
        <begin position="28"/>
        <end position="60"/>
    </location>
</feature>
<sequence>MPRSPIRAALFVTAAIVGVNTAAAQTQVPPPAPPVPMPAPEPMEMPPPGPMPSTPEPAPSPDQAAPGQAAPGQPMPDQPIPGQPAPGPAPAPVVIGAAPVAAPLLQVPGLATKDGGFTAEALSMALVRVAVSYARMVADVRYGSLEADRQRGSLVLRDLEVSGIPALPDCKVSLGKVAIGGYSLLGAEQNDFRVDATDVKVATNCFGRTAPMVGAIAGDSVIPVSSLSIGGTASSGRGALLLDFQAVSPNIARIDGALDFDYVTMWMPHVFDSARRPYEDQFAPDTDGDGDGDGNGNYDDNPFDDQADDTTPGLRGILRSAEVTVENLGVWDRMKPMIPPDALTPEALSAQMVNAPEGTPTRAMQQSLVDAISGFVAQPGRITVEARPETPVGFDSTQWLSPDDAVALFAPKFSNTLPTPPVALIADPGAAPRDAKALGLALASGIGVPQNLSRATEILTPLQDDGEVALVLAQISAPTDPKAAYAHAATATLTGTPGGLAALDRTETLLSTADLLAAQPGADQAVADEVFASVPALRDAALGYENGGKDRPRSYAMAWRLATLAGATGDLASRALLSRLDGRFGTDPAWLAARTAAGDAASADWTQRGLAQNLSGQ</sequence>
<protein>
    <submittedName>
        <fullName evidence="3">Uncharacterized protein</fullName>
    </submittedName>
</protein>
<accession>A0ABW4RA30</accession>
<feature type="region of interest" description="Disordered" evidence="1">
    <location>
        <begin position="24"/>
        <end position="91"/>
    </location>
</feature>
<feature type="chain" id="PRO_5046243898" evidence="2">
    <location>
        <begin position="25"/>
        <end position="617"/>
    </location>
</feature>
<evidence type="ECO:0000313" key="4">
    <source>
        <dbReference type="Proteomes" id="UP001597213"/>
    </source>
</evidence>
<dbReference type="Proteomes" id="UP001597213">
    <property type="component" value="Unassembled WGS sequence"/>
</dbReference>
<feature type="compositionally biased region" description="Low complexity" evidence="1">
    <location>
        <begin position="61"/>
        <end position="72"/>
    </location>
</feature>
<dbReference type="RefSeq" id="WP_379144129.1">
    <property type="nucleotide sequence ID" value="NZ_JBHUEN010000043.1"/>
</dbReference>
<evidence type="ECO:0000256" key="1">
    <source>
        <dbReference type="SAM" id="MobiDB-lite"/>
    </source>
</evidence>
<reference evidence="4" key="1">
    <citation type="journal article" date="2019" name="Int. J. Syst. Evol. Microbiol.">
        <title>The Global Catalogue of Microorganisms (GCM) 10K type strain sequencing project: providing services to taxonomists for standard genome sequencing and annotation.</title>
        <authorList>
            <consortium name="The Broad Institute Genomics Platform"/>
            <consortium name="The Broad Institute Genome Sequencing Center for Infectious Disease"/>
            <person name="Wu L."/>
            <person name="Ma J."/>
        </authorList>
    </citation>
    <scope>NUCLEOTIDE SEQUENCE [LARGE SCALE GENOMIC DNA]</scope>
    <source>
        <strain evidence="4">CCUG 56029</strain>
    </source>
</reference>
<feature type="region of interest" description="Disordered" evidence="1">
    <location>
        <begin position="279"/>
        <end position="313"/>
    </location>
</feature>
<keyword evidence="4" id="KW-1185">Reference proteome</keyword>
<dbReference type="EMBL" id="JBHUEN010000043">
    <property type="protein sequence ID" value="MFD1883089.1"/>
    <property type="molecule type" value="Genomic_DNA"/>
</dbReference>
<organism evidence="3 4">
    <name type="scientific">Paracoccus pacificus</name>
    <dbReference type="NCBI Taxonomy" id="1463598"/>
    <lineage>
        <taxon>Bacteria</taxon>
        <taxon>Pseudomonadati</taxon>
        <taxon>Pseudomonadota</taxon>
        <taxon>Alphaproteobacteria</taxon>
        <taxon>Rhodobacterales</taxon>
        <taxon>Paracoccaceae</taxon>
        <taxon>Paracoccus</taxon>
    </lineage>
</organism>
<evidence type="ECO:0000313" key="3">
    <source>
        <dbReference type="EMBL" id="MFD1883089.1"/>
    </source>
</evidence>
<proteinExistence type="predicted"/>
<comment type="caution">
    <text evidence="3">The sequence shown here is derived from an EMBL/GenBank/DDBJ whole genome shotgun (WGS) entry which is preliminary data.</text>
</comment>
<gene>
    <name evidence="3" type="ORF">ACFSCT_15310</name>
</gene>
<evidence type="ECO:0000256" key="2">
    <source>
        <dbReference type="SAM" id="SignalP"/>
    </source>
</evidence>
<keyword evidence="2" id="KW-0732">Signal</keyword>